<dbReference type="EMBL" id="CP010525">
    <property type="protein sequence ID" value="AJO21383.1"/>
    <property type="molecule type" value="Genomic_DNA"/>
</dbReference>
<accession>A0AAN0T3H6</accession>
<dbReference type="Proteomes" id="UP000032024">
    <property type="component" value="Chromosome"/>
</dbReference>
<dbReference type="AlphaFoldDB" id="A0AAN0T3H6"/>
<name>A0AAN0T3H6_HEYCO</name>
<gene>
    <name evidence="1" type="ORF">SB48_HM08orf00905</name>
</gene>
<proteinExistence type="predicted"/>
<organism evidence="1 2">
    <name type="scientific">Heyndrickxia coagulans</name>
    <name type="common">Weizmannia coagulans</name>
    <dbReference type="NCBI Taxonomy" id="1398"/>
    <lineage>
        <taxon>Bacteria</taxon>
        <taxon>Bacillati</taxon>
        <taxon>Bacillota</taxon>
        <taxon>Bacilli</taxon>
        <taxon>Bacillales</taxon>
        <taxon>Bacillaceae</taxon>
        <taxon>Heyndrickxia</taxon>
    </lineage>
</organism>
<protein>
    <submittedName>
        <fullName evidence="1">Uncharacterized protein</fullName>
    </submittedName>
</protein>
<reference evidence="2" key="1">
    <citation type="submission" date="2015-01" db="EMBL/GenBank/DDBJ databases">
        <title>Comparative genome analysis of Bacillus coagulans HM-08, Clostridium butyricum HM-68, Bacillus subtilis HM-66 and Bacillus paralicheniformis BL-09.</title>
        <authorList>
            <person name="Zhang H."/>
        </authorList>
    </citation>
    <scope>NUCLEOTIDE SEQUENCE [LARGE SCALE GENOMIC DNA]</scope>
    <source>
        <strain evidence="2">HM-08</strain>
    </source>
</reference>
<evidence type="ECO:0000313" key="2">
    <source>
        <dbReference type="Proteomes" id="UP000032024"/>
    </source>
</evidence>
<keyword evidence="2" id="KW-1185">Reference proteome</keyword>
<evidence type="ECO:0000313" key="1">
    <source>
        <dbReference type="EMBL" id="AJO21383.1"/>
    </source>
</evidence>
<sequence length="82" mass="10062">MITISLYEAMSILIIIKCWHEKFKFILYLLLKCMLLVNRILENINRLIFILPRVPYLICHEHLILEGNREIYRKNDFTKRNR</sequence>